<feature type="coiled-coil region" evidence="1">
    <location>
        <begin position="10"/>
        <end position="37"/>
    </location>
</feature>
<reference evidence="2" key="1">
    <citation type="submission" date="2023-03" db="EMBL/GenBank/DDBJ databases">
        <title>Massive genome expansion in bonnet fungi (Mycena s.s.) driven by repeated elements and novel gene families across ecological guilds.</title>
        <authorList>
            <consortium name="Lawrence Berkeley National Laboratory"/>
            <person name="Harder C.B."/>
            <person name="Miyauchi S."/>
            <person name="Viragh M."/>
            <person name="Kuo A."/>
            <person name="Thoen E."/>
            <person name="Andreopoulos B."/>
            <person name="Lu D."/>
            <person name="Skrede I."/>
            <person name="Drula E."/>
            <person name="Henrissat B."/>
            <person name="Morin E."/>
            <person name="Kohler A."/>
            <person name="Barry K."/>
            <person name="LaButti K."/>
            <person name="Morin E."/>
            <person name="Salamov A."/>
            <person name="Lipzen A."/>
            <person name="Mereny Z."/>
            <person name="Hegedus B."/>
            <person name="Baldrian P."/>
            <person name="Stursova M."/>
            <person name="Weitz H."/>
            <person name="Taylor A."/>
            <person name="Grigoriev I.V."/>
            <person name="Nagy L.G."/>
            <person name="Martin F."/>
            <person name="Kauserud H."/>
        </authorList>
    </citation>
    <scope>NUCLEOTIDE SEQUENCE</scope>
    <source>
        <strain evidence="2">CBHHK182m</strain>
    </source>
</reference>
<dbReference type="Proteomes" id="UP001215598">
    <property type="component" value="Unassembled WGS sequence"/>
</dbReference>
<gene>
    <name evidence="2" type="ORF">B0H16DRAFT_1883951</name>
</gene>
<accession>A0AAD7NJ76</accession>
<proteinExistence type="predicted"/>
<evidence type="ECO:0000256" key="1">
    <source>
        <dbReference type="SAM" id="Coils"/>
    </source>
</evidence>
<keyword evidence="1" id="KW-0175">Coiled coil</keyword>
<dbReference type="AlphaFoldDB" id="A0AAD7NJ76"/>
<organism evidence="2 3">
    <name type="scientific">Mycena metata</name>
    <dbReference type="NCBI Taxonomy" id="1033252"/>
    <lineage>
        <taxon>Eukaryota</taxon>
        <taxon>Fungi</taxon>
        <taxon>Dikarya</taxon>
        <taxon>Basidiomycota</taxon>
        <taxon>Agaricomycotina</taxon>
        <taxon>Agaricomycetes</taxon>
        <taxon>Agaricomycetidae</taxon>
        <taxon>Agaricales</taxon>
        <taxon>Marasmiineae</taxon>
        <taxon>Mycenaceae</taxon>
        <taxon>Mycena</taxon>
    </lineage>
</organism>
<dbReference type="InterPro" id="IPR032675">
    <property type="entry name" value="LRR_dom_sf"/>
</dbReference>
<evidence type="ECO:0000313" key="3">
    <source>
        <dbReference type="Proteomes" id="UP001215598"/>
    </source>
</evidence>
<name>A0AAD7NJ76_9AGAR</name>
<comment type="caution">
    <text evidence="2">The sequence shown here is derived from an EMBL/GenBank/DDBJ whole genome shotgun (WGS) entry which is preliminary data.</text>
</comment>
<dbReference type="Gene3D" id="3.80.10.10">
    <property type="entry name" value="Ribonuclease Inhibitor"/>
    <property type="match status" value="1"/>
</dbReference>
<evidence type="ECO:0000313" key="2">
    <source>
        <dbReference type="EMBL" id="KAJ7762476.1"/>
    </source>
</evidence>
<dbReference type="EMBL" id="JARKIB010000032">
    <property type="protein sequence ID" value="KAJ7762476.1"/>
    <property type="molecule type" value="Genomic_DNA"/>
</dbReference>
<keyword evidence="3" id="KW-1185">Reference proteome</keyword>
<protein>
    <submittedName>
        <fullName evidence="2">Uncharacterized protein</fullName>
    </submittedName>
</protein>
<sequence>MEEHDFQTLYLNAIEELERIKLDNARLERENLALSDKLAVTLKTPEPTHFPPEILLVILRGALPPTWMLHGDRTSTSPDSFHHYDIRMKLSFVNVCKSWHDVGMELLYETVILYRIPQLPTLVRALECREGLGNLVKHLDITFFTPRGYTALLETDTRRLFELCPRLSRFGFAPTYLVPGLIHVLPPLASTITCLDYGDIVEMSMILPSLVQLHRTIRSLSLTITSTPYDGPQLNFDSLEDLHLRLAKDHTFPQEKWAMPSLRRLWLRSVSRWEAPRRVDRLLSVCGSTLTFLEWDQGDKGLKAMLKSCPELQHLVLTIHSWQAGNFSLVNLSHKKIEIIDIWRRTWPTFSRSPRFGYIGHGFEAVRNMRDLDSTFACFWDLPVRVPPPGPGHDDASRVLGSFSPSEYPDVMDDVREFSGHQFAHGPLVALGDRTDDYVFNDAGDLTSSGSDSDSSALSRTN</sequence>